<evidence type="ECO:0000259" key="7">
    <source>
        <dbReference type="Pfam" id="PF08241"/>
    </source>
</evidence>
<dbReference type="STRING" id="88036.D8RAL9"/>
<comment type="pathway">
    <text evidence="1">Alkaloid biosynthesis.</text>
</comment>
<dbReference type="Proteomes" id="UP000001514">
    <property type="component" value="Unassembled WGS sequence"/>
</dbReference>
<dbReference type="GO" id="GO:0009820">
    <property type="term" value="P:alkaloid metabolic process"/>
    <property type="evidence" value="ECO:0007669"/>
    <property type="project" value="UniProtKB-KW"/>
</dbReference>
<evidence type="ECO:0000256" key="6">
    <source>
        <dbReference type="PROSITE-ProRule" id="PRU00914"/>
    </source>
</evidence>
<evidence type="ECO:0000313" key="8">
    <source>
        <dbReference type="EMBL" id="EFJ30343.1"/>
    </source>
</evidence>
<dbReference type="SUPFAM" id="SSF53335">
    <property type="entry name" value="S-adenosyl-L-methionine-dependent methyltransferases"/>
    <property type="match status" value="1"/>
</dbReference>
<reference evidence="8 9" key="1">
    <citation type="journal article" date="2011" name="Science">
        <title>The Selaginella genome identifies genetic changes associated with the evolution of vascular plants.</title>
        <authorList>
            <person name="Banks J.A."/>
            <person name="Nishiyama T."/>
            <person name="Hasebe M."/>
            <person name="Bowman J.L."/>
            <person name="Gribskov M."/>
            <person name="dePamphilis C."/>
            <person name="Albert V.A."/>
            <person name="Aono N."/>
            <person name="Aoyama T."/>
            <person name="Ambrose B.A."/>
            <person name="Ashton N.W."/>
            <person name="Axtell M.J."/>
            <person name="Barker E."/>
            <person name="Barker M.S."/>
            <person name="Bennetzen J.L."/>
            <person name="Bonawitz N.D."/>
            <person name="Chapple C."/>
            <person name="Cheng C."/>
            <person name="Correa L.G."/>
            <person name="Dacre M."/>
            <person name="DeBarry J."/>
            <person name="Dreyer I."/>
            <person name="Elias M."/>
            <person name="Engstrom E.M."/>
            <person name="Estelle M."/>
            <person name="Feng L."/>
            <person name="Finet C."/>
            <person name="Floyd S.K."/>
            <person name="Frommer W.B."/>
            <person name="Fujita T."/>
            <person name="Gramzow L."/>
            <person name="Gutensohn M."/>
            <person name="Harholt J."/>
            <person name="Hattori M."/>
            <person name="Heyl A."/>
            <person name="Hirai T."/>
            <person name="Hiwatashi Y."/>
            <person name="Ishikawa M."/>
            <person name="Iwata M."/>
            <person name="Karol K.G."/>
            <person name="Koehler B."/>
            <person name="Kolukisaoglu U."/>
            <person name="Kubo M."/>
            <person name="Kurata T."/>
            <person name="Lalonde S."/>
            <person name="Li K."/>
            <person name="Li Y."/>
            <person name="Litt A."/>
            <person name="Lyons E."/>
            <person name="Manning G."/>
            <person name="Maruyama T."/>
            <person name="Michael T.P."/>
            <person name="Mikami K."/>
            <person name="Miyazaki S."/>
            <person name="Morinaga S."/>
            <person name="Murata T."/>
            <person name="Mueller-Roeber B."/>
            <person name="Nelson D.R."/>
            <person name="Obara M."/>
            <person name="Oguri Y."/>
            <person name="Olmstead R.G."/>
            <person name="Onodera N."/>
            <person name="Petersen B.L."/>
            <person name="Pils B."/>
            <person name="Prigge M."/>
            <person name="Rensing S.A."/>
            <person name="Riano-Pachon D.M."/>
            <person name="Roberts A.W."/>
            <person name="Sato Y."/>
            <person name="Scheller H.V."/>
            <person name="Schulz B."/>
            <person name="Schulz C."/>
            <person name="Shakirov E.V."/>
            <person name="Shibagaki N."/>
            <person name="Shinohara N."/>
            <person name="Shippen D.E."/>
            <person name="Soerensen I."/>
            <person name="Sotooka R."/>
            <person name="Sugimoto N."/>
            <person name="Sugita M."/>
            <person name="Sumikawa N."/>
            <person name="Tanurdzic M."/>
            <person name="Theissen G."/>
            <person name="Ulvskov P."/>
            <person name="Wakazuki S."/>
            <person name="Weng J.K."/>
            <person name="Willats W.W."/>
            <person name="Wipf D."/>
            <person name="Wolf P.G."/>
            <person name="Yang L."/>
            <person name="Zimmer A.D."/>
            <person name="Zhu Q."/>
            <person name="Mitros T."/>
            <person name="Hellsten U."/>
            <person name="Loque D."/>
            <person name="Otillar R."/>
            <person name="Salamov A."/>
            <person name="Schmutz J."/>
            <person name="Shapiro H."/>
            <person name="Lindquist E."/>
            <person name="Lucas S."/>
            <person name="Rokhsar D."/>
            <person name="Grigoriev I.V."/>
        </authorList>
    </citation>
    <scope>NUCLEOTIDE SEQUENCE [LARGE SCALE GENOMIC DNA]</scope>
</reference>
<dbReference type="InterPro" id="IPR029063">
    <property type="entry name" value="SAM-dependent_MTases_sf"/>
</dbReference>
<dbReference type="Gene3D" id="3.40.50.150">
    <property type="entry name" value="Vaccinia Virus protein VP39"/>
    <property type="match status" value="1"/>
</dbReference>
<evidence type="ECO:0000256" key="2">
    <source>
        <dbReference type="ARBA" id="ARBA00022589"/>
    </source>
</evidence>
<evidence type="ECO:0000313" key="9">
    <source>
        <dbReference type="Proteomes" id="UP000001514"/>
    </source>
</evidence>
<dbReference type="Gramene" id="EFJ30343">
    <property type="protein sequence ID" value="EFJ30343"/>
    <property type="gene ID" value="SELMODRAFT_89835"/>
</dbReference>
<feature type="region of interest" description="SAM motif II" evidence="6">
    <location>
        <begin position="128"/>
        <end position="136"/>
    </location>
</feature>
<organism evidence="9">
    <name type="scientific">Selaginella moellendorffii</name>
    <name type="common">Spikemoss</name>
    <dbReference type="NCBI Taxonomy" id="88036"/>
    <lineage>
        <taxon>Eukaryota</taxon>
        <taxon>Viridiplantae</taxon>
        <taxon>Streptophyta</taxon>
        <taxon>Embryophyta</taxon>
        <taxon>Tracheophyta</taxon>
        <taxon>Lycopodiopsida</taxon>
        <taxon>Selaginellales</taxon>
        <taxon>Selaginellaceae</taxon>
        <taxon>Selaginella</taxon>
    </lineage>
</organism>
<dbReference type="KEGG" id="smo:SELMODRAFT_89835"/>
<keyword evidence="4 6" id="KW-0808">Transferase</keyword>
<feature type="region of interest" description="SAM motif III" evidence="6">
    <location>
        <begin position="155"/>
        <end position="164"/>
    </location>
</feature>
<feature type="domain" description="Methyltransferase type 11" evidence="7">
    <location>
        <begin position="66"/>
        <end position="164"/>
    </location>
</feature>
<keyword evidence="5 6" id="KW-0949">S-adenosyl-L-methionine</keyword>
<dbReference type="PANTHER" id="PTHR44068:SF11">
    <property type="entry name" value="GERANYL DIPHOSPHATE 2-C-METHYLTRANSFERASE"/>
    <property type="match status" value="1"/>
</dbReference>
<dbReference type="OMA" id="FMAVKPS"/>
<name>D8RAL9_SELML</name>
<evidence type="ECO:0000256" key="1">
    <source>
        <dbReference type="ARBA" id="ARBA00004913"/>
    </source>
</evidence>
<dbReference type="PROSITE" id="PS51581">
    <property type="entry name" value="SAM_GTMT"/>
    <property type="match status" value="1"/>
</dbReference>
<accession>D8RAL9</accession>
<dbReference type="eggNOG" id="KOG1269">
    <property type="taxonomic scope" value="Eukaryota"/>
</dbReference>
<dbReference type="PANTHER" id="PTHR44068">
    <property type="entry name" value="ZGC:194242"/>
    <property type="match status" value="1"/>
</dbReference>
<comment type="similarity">
    <text evidence="6">Belongs to the class I-like SAM-binding methyltransferase superfamily. gTMT family.</text>
</comment>
<sequence length="289" mass="32443">MASEIEEIYDEGCVVYEAVWGEHMHSGYFEAGKPGDFRVAQVRMIEEVLSWAGVPNDEQSRPRDILDVGCGFGGTSRYLSKKYSANVKGIALSDYEIARAKAIARAEGVSDKVTFQVANALNQPFEDGQFDLVWCMECAVHIEDKLKLVQEMARVTKPGGRVVLVSWCHRELKPGETSLKKDEQALLDKICAAYFFPPWCATSEYETLACNAGLQEVKVEDWTRHMLPFWGMLTGQLFTLGGAFKLLTSGWAHMRTSLSLAYHFFYMDKGFKNGTFKYAVVVGKKELLS</sequence>
<gene>
    <name evidence="8" type="ORF">SELMODRAFT_89835</name>
</gene>
<keyword evidence="9" id="KW-1185">Reference proteome</keyword>
<dbReference type="InterPro" id="IPR025774">
    <property type="entry name" value="PiNMT-like"/>
</dbReference>
<dbReference type="InterPro" id="IPR013216">
    <property type="entry name" value="Methyltransf_11"/>
</dbReference>
<dbReference type="HOGENOM" id="CLU_039068_0_1_1"/>
<keyword evidence="2" id="KW-0017">Alkaloid metabolism</keyword>
<dbReference type="InParanoid" id="D8RAL9"/>
<dbReference type="AlphaFoldDB" id="D8RAL9"/>
<dbReference type="EMBL" id="GL377575">
    <property type="protein sequence ID" value="EFJ30343.1"/>
    <property type="molecule type" value="Genomic_DNA"/>
</dbReference>
<evidence type="ECO:0000256" key="3">
    <source>
        <dbReference type="ARBA" id="ARBA00022603"/>
    </source>
</evidence>
<protein>
    <recommendedName>
        <fullName evidence="7">Methyltransferase type 11 domain-containing protein</fullName>
    </recommendedName>
</protein>
<dbReference type="GO" id="GO:0032259">
    <property type="term" value="P:methylation"/>
    <property type="evidence" value="ECO:0007669"/>
    <property type="project" value="UniProtKB-UniRule"/>
</dbReference>
<feature type="region of interest" description="SAM motif I" evidence="6">
    <location>
        <begin position="65"/>
        <end position="74"/>
    </location>
</feature>
<proteinExistence type="inferred from homology"/>
<dbReference type="InterPro" id="IPR050447">
    <property type="entry name" value="Erg6_SMT_methyltransf"/>
</dbReference>
<keyword evidence="3 6" id="KW-0489">Methyltransferase</keyword>
<dbReference type="Pfam" id="PF08241">
    <property type="entry name" value="Methyltransf_11"/>
    <property type="match status" value="1"/>
</dbReference>
<evidence type="ECO:0000256" key="4">
    <source>
        <dbReference type="ARBA" id="ARBA00022679"/>
    </source>
</evidence>
<dbReference type="GO" id="GO:0008168">
    <property type="term" value="F:methyltransferase activity"/>
    <property type="evidence" value="ECO:0000318"/>
    <property type="project" value="GO_Central"/>
</dbReference>
<dbReference type="CDD" id="cd02440">
    <property type="entry name" value="AdoMet_MTases"/>
    <property type="match status" value="1"/>
</dbReference>
<dbReference type="GO" id="GO:0008757">
    <property type="term" value="F:S-adenosylmethionine-dependent methyltransferase activity"/>
    <property type="evidence" value="ECO:0007669"/>
    <property type="project" value="InterPro"/>
</dbReference>
<evidence type="ECO:0000256" key="5">
    <source>
        <dbReference type="ARBA" id="ARBA00022691"/>
    </source>
</evidence>